<evidence type="ECO:0000256" key="3">
    <source>
        <dbReference type="ARBA" id="ARBA00022692"/>
    </source>
</evidence>
<evidence type="ECO:0000256" key="5">
    <source>
        <dbReference type="ARBA" id="ARBA00023136"/>
    </source>
</evidence>
<evidence type="ECO:0000256" key="6">
    <source>
        <dbReference type="SAM" id="Phobius"/>
    </source>
</evidence>
<evidence type="ECO:0000313" key="8">
    <source>
        <dbReference type="EMBL" id="PMD27250.1"/>
    </source>
</evidence>
<keyword evidence="5 6" id="KW-0472">Membrane</keyword>
<dbReference type="GO" id="GO:0008202">
    <property type="term" value="P:steroid metabolic process"/>
    <property type="evidence" value="ECO:0007669"/>
    <property type="project" value="InterPro"/>
</dbReference>
<accession>A0A2J6QLW9</accession>
<feature type="transmembrane region" description="Helical" evidence="6">
    <location>
        <begin position="93"/>
        <end position="111"/>
    </location>
</feature>
<comment type="subcellular location">
    <subcellularLocation>
        <location evidence="1">Membrane</location>
        <topology evidence="1">Multi-pass membrane protein</topology>
    </subcellularLocation>
</comment>
<sequence>MALIKDYMPPSRENYEWVLYFFGYYFPLFSTMQWVTSWYGAGKTSADSRFNIPGKIAWLTMEAPGFCTLLYIMNTLPAETGLASLPLENKIMGSLFVIHYIYRALMCPFLNPSMAPIHPFVWLSALTFQLCNGTSIGCWLAGYGPTTRAEWQKEANYKAAGRMMLGIMIWALGLGANIWHDDELREIRRAAARNQKKQAAEADPSTGKGKSGGKGVEKVYMIPQNGFFTWILYPHYLCEWIEWAGFWMVGGLNCVPARNFLTNEIFAMLPRAVSGKKWYVDKFGKEKVGNRKAIIPGIL</sequence>
<protein>
    <submittedName>
        <fullName evidence="8">Steroid 5 alpha-reductase</fullName>
    </submittedName>
</protein>
<dbReference type="PANTHER" id="PTHR10556">
    <property type="entry name" value="3-OXO-5-ALPHA-STEROID 4-DEHYDROGENASE"/>
    <property type="match status" value="1"/>
</dbReference>
<organism evidence="8 9">
    <name type="scientific">Hyaloscypha hepaticicola</name>
    <dbReference type="NCBI Taxonomy" id="2082293"/>
    <lineage>
        <taxon>Eukaryota</taxon>
        <taxon>Fungi</taxon>
        <taxon>Dikarya</taxon>
        <taxon>Ascomycota</taxon>
        <taxon>Pezizomycotina</taxon>
        <taxon>Leotiomycetes</taxon>
        <taxon>Helotiales</taxon>
        <taxon>Hyaloscyphaceae</taxon>
        <taxon>Hyaloscypha</taxon>
    </lineage>
</organism>
<keyword evidence="9" id="KW-1185">Reference proteome</keyword>
<dbReference type="OrthoDB" id="5788137at2759"/>
<comment type="similarity">
    <text evidence="2">Belongs to the steroid 5-alpha reductase family.</text>
</comment>
<evidence type="ECO:0000313" key="9">
    <source>
        <dbReference type="Proteomes" id="UP000235672"/>
    </source>
</evidence>
<gene>
    <name evidence="8" type="ORF">NA56DRAFT_616591</name>
</gene>
<evidence type="ECO:0000256" key="2">
    <source>
        <dbReference type="ARBA" id="ARBA00007742"/>
    </source>
</evidence>
<feature type="transmembrane region" description="Helical" evidence="6">
    <location>
        <begin position="162"/>
        <end position="179"/>
    </location>
</feature>
<feature type="transmembrane region" description="Helical" evidence="6">
    <location>
        <begin position="120"/>
        <end position="142"/>
    </location>
</feature>
<dbReference type="Pfam" id="PF02544">
    <property type="entry name" value="Steroid_dh"/>
    <property type="match status" value="2"/>
</dbReference>
<feature type="domain" description="3-oxo-5-alpha-steroid 4-dehydrogenase C-terminal" evidence="7">
    <location>
        <begin position="120"/>
        <end position="192"/>
    </location>
</feature>
<keyword evidence="3 6" id="KW-0812">Transmembrane</keyword>
<dbReference type="GO" id="GO:0016020">
    <property type="term" value="C:membrane"/>
    <property type="evidence" value="ECO:0007669"/>
    <property type="project" value="UniProtKB-SubCell"/>
</dbReference>
<name>A0A2J6QLW9_9HELO</name>
<dbReference type="STRING" id="1745343.A0A2J6QLW9"/>
<evidence type="ECO:0000259" key="7">
    <source>
        <dbReference type="Pfam" id="PF02544"/>
    </source>
</evidence>
<dbReference type="InterPro" id="IPR039357">
    <property type="entry name" value="SRD5A/TECR"/>
</dbReference>
<feature type="domain" description="3-oxo-5-alpha-steroid 4-dehydrogenase C-terminal" evidence="7">
    <location>
        <begin position="217"/>
        <end position="299"/>
    </location>
</feature>
<reference evidence="8 9" key="1">
    <citation type="submission" date="2016-05" db="EMBL/GenBank/DDBJ databases">
        <title>A degradative enzymes factory behind the ericoid mycorrhizal symbiosis.</title>
        <authorList>
            <consortium name="DOE Joint Genome Institute"/>
            <person name="Martino E."/>
            <person name="Morin E."/>
            <person name="Grelet G."/>
            <person name="Kuo A."/>
            <person name="Kohler A."/>
            <person name="Daghino S."/>
            <person name="Barry K."/>
            <person name="Choi C."/>
            <person name="Cichocki N."/>
            <person name="Clum A."/>
            <person name="Copeland A."/>
            <person name="Hainaut M."/>
            <person name="Haridas S."/>
            <person name="Labutti K."/>
            <person name="Lindquist E."/>
            <person name="Lipzen A."/>
            <person name="Khouja H.-R."/>
            <person name="Murat C."/>
            <person name="Ohm R."/>
            <person name="Olson A."/>
            <person name="Spatafora J."/>
            <person name="Veneault-Fourrey C."/>
            <person name="Henrissat B."/>
            <person name="Grigoriev I."/>
            <person name="Martin F."/>
            <person name="Perotto S."/>
        </authorList>
    </citation>
    <scope>NUCLEOTIDE SEQUENCE [LARGE SCALE GENOMIC DNA]</scope>
    <source>
        <strain evidence="8 9">UAMH 7357</strain>
    </source>
</reference>
<dbReference type="GO" id="GO:0003865">
    <property type="term" value="F:3-oxo-5-alpha-steroid 4-dehydrogenase activity"/>
    <property type="evidence" value="ECO:0007669"/>
    <property type="project" value="InterPro"/>
</dbReference>
<dbReference type="Proteomes" id="UP000235672">
    <property type="component" value="Unassembled WGS sequence"/>
</dbReference>
<dbReference type="InterPro" id="IPR016636">
    <property type="entry name" value="3-oxo-5-alpha-steroid_4-DH"/>
</dbReference>
<feature type="transmembrane region" description="Helical" evidence="6">
    <location>
        <begin position="17"/>
        <end position="35"/>
    </location>
</feature>
<dbReference type="PIRSF" id="PIRSF015596">
    <property type="entry name" value="5_alpha-SR2"/>
    <property type="match status" value="1"/>
</dbReference>
<dbReference type="PANTHER" id="PTHR10556:SF43">
    <property type="entry name" value="STEROID 5-ALPHA-REDUCTASE DET2"/>
    <property type="match status" value="1"/>
</dbReference>
<proteinExistence type="inferred from homology"/>
<evidence type="ECO:0000256" key="4">
    <source>
        <dbReference type="ARBA" id="ARBA00022989"/>
    </source>
</evidence>
<dbReference type="AlphaFoldDB" id="A0A2J6QLW9"/>
<evidence type="ECO:0000256" key="1">
    <source>
        <dbReference type="ARBA" id="ARBA00004141"/>
    </source>
</evidence>
<keyword evidence="4 6" id="KW-1133">Transmembrane helix</keyword>
<dbReference type="InterPro" id="IPR001104">
    <property type="entry name" value="3-oxo-5_a-steroid_4-DH_C"/>
</dbReference>
<feature type="transmembrane region" description="Helical" evidence="6">
    <location>
        <begin position="56"/>
        <end position="73"/>
    </location>
</feature>
<dbReference type="PROSITE" id="PS50244">
    <property type="entry name" value="S5A_REDUCTASE"/>
    <property type="match status" value="1"/>
</dbReference>
<dbReference type="EMBL" id="KZ613466">
    <property type="protein sequence ID" value="PMD27250.1"/>
    <property type="molecule type" value="Genomic_DNA"/>
</dbReference>